<feature type="compositionally biased region" description="Basic residues" evidence="1">
    <location>
        <begin position="81"/>
        <end position="101"/>
    </location>
</feature>
<name>A0A6J4MA55_9ACTN</name>
<feature type="compositionally biased region" description="Basic residues" evidence="1">
    <location>
        <begin position="150"/>
        <end position="162"/>
    </location>
</feature>
<feature type="compositionally biased region" description="Basic and acidic residues" evidence="1">
    <location>
        <begin position="109"/>
        <end position="122"/>
    </location>
</feature>
<sequence>EHRSPLDPHPAGRRVPAAGGARGVGGVAAAVGTRDRRRLPAGRRTARPDRPVPGRVRHPRLPRPDAAGLRLGAHRDGVRPARAHRRQRAVARHPAPRRGPGRRSVPALRVRERPAALRHLEPVRLAGGGTAAGAPDRGRGRRPGAGGQPRQRRRARGAARLL</sequence>
<feature type="region of interest" description="Disordered" evidence="1">
    <location>
        <begin position="1"/>
        <end position="162"/>
    </location>
</feature>
<proteinExistence type="predicted"/>
<dbReference type="EMBL" id="CADCUE010000238">
    <property type="protein sequence ID" value="CAA9354173.1"/>
    <property type="molecule type" value="Genomic_DNA"/>
</dbReference>
<gene>
    <name evidence="2" type="ORF">AVDCRST_MAG16-2528</name>
</gene>
<feature type="non-terminal residue" evidence="2">
    <location>
        <position position="162"/>
    </location>
</feature>
<organism evidence="2">
    <name type="scientific">uncultured Frankineae bacterium</name>
    <dbReference type="NCBI Taxonomy" id="437475"/>
    <lineage>
        <taxon>Bacteria</taxon>
        <taxon>Bacillati</taxon>
        <taxon>Actinomycetota</taxon>
        <taxon>Actinomycetes</taxon>
        <taxon>Frankiales</taxon>
        <taxon>environmental samples</taxon>
    </lineage>
</organism>
<protein>
    <submittedName>
        <fullName evidence="2">Uncharacterized protein</fullName>
    </submittedName>
</protein>
<reference evidence="2" key="1">
    <citation type="submission" date="2020-02" db="EMBL/GenBank/DDBJ databases">
        <authorList>
            <person name="Meier V. D."/>
        </authorList>
    </citation>
    <scope>NUCLEOTIDE SEQUENCE</scope>
    <source>
        <strain evidence="2">AVDCRST_MAG16</strain>
    </source>
</reference>
<feature type="compositionally biased region" description="Basic residues" evidence="1">
    <location>
        <begin position="35"/>
        <end position="45"/>
    </location>
</feature>
<evidence type="ECO:0000256" key="1">
    <source>
        <dbReference type="SAM" id="MobiDB-lite"/>
    </source>
</evidence>
<accession>A0A6J4MA55</accession>
<dbReference type="AlphaFoldDB" id="A0A6J4MA55"/>
<evidence type="ECO:0000313" key="2">
    <source>
        <dbReference type="EMBL" id="CAA9354173.1"/>
    </source>
</evidence>
<feature type="non-terminal residue" evidence="2">
    <location>
        <position position="1"/>
    </location>
</feature>